<dbReference type="OrthoDB" id="7866492at2759"/>
<dbReference type="OMA" id="IDSCGVA"/>
<dbReference type="AlphaFoldDB" id="B4LRZ1"/>
<dbReference type="PROSITE" id="PS51257">
    <property type="entry name" value="PROKAR_LIPOPROTEIN"/>
    <property type="match status" value="1"/>
</dbReference>
<reference evidence="2 3" key="1">
    <citation type="journal article" date="2007" name="Nature">
        <title>Evolution of genes and genomes on the Drosophila phylogeny.</title>
        <authorList>
            <consortium name="Drosophila 12 Genomes Consortium"/>
            <person name="Clark A.G."/>
            <person name="Eisen M.B."/>
            <person name="Smith D.R."/>
            <person name="Bergman C.M."/>
            <person name="Oliver B."/>
            <person name="Markow T.A."/>
            <person name="Kaufman T.C."/>
            <person name="Kellis M."/>
            <person name="Gelbart W."/>
            <person name="Iyer V.N."/>
            <person name="Pollard D.A."/>
            <person name="Sackton T.B."/>
            <person name="Larracuente A.M."/>
            <person name="Singh N.D."/>
            <person name="Abad J.P."/>
            <person name="Abt D.N."/>
            <person name="Adryan B."/>
            <person name="Aguade M."/>
            <person name="Akashi H."/>
            <person name="Anderson W.W."/>
            <person name="Aquadro C.F."/>
            <person name="Ardell D.H."/>
            <person name="Arguello R."/>
            <person name="Artieri C.G."/>
            <person name="Barbash D.A."/>
            <person name="Barker D."/>
            <person name="Barsanti P."/>
            <person name="Batterham P."/>
            <person name="Batzoglou S."/>
            <person name="Begun D."/>
            <person name="Bhutkar A."/>
            <person name="Blanco E."/>
            <person name="Bosak S.A."/>
            <person name="Bradley R.K."/>
            <person name="Brand A.D."/>
            <person name="Brent M.R."/>
            <person name="Brooks A.N."/>
            <person name="Brown R.H."/>
            <person name="Butlin R.K."/>
            <person name="Caggese C."/>
            <person name="Calvi B.R."/>
            <person name="Bernardo de Carvalho A."/>
            <person name="Caspi A."/>
            <person name="Castrezana S."/>
            <person name="Celniker S.E."/>
            <person name="Chang J.L."/>
            <person name="Chapple C."/>
            <person name="Chatterji S."/>
            <person name="Chinwalla A."/>
            <person name="Civetta A."/>
            <person name="Clifton S.W."/>
            <person name="Comeron J.M."/>
            <person name="Costello J.C."/>
            <person name="Coyne J.A."/>
            <person name="Daub J."/>
            <person name="David R.G."/>
            <person name="Delcher A.L."/>
            <person name="Delehaunty K."/>
            <person name="Do C.B."/>
            <person name="Ebling H."/>
            <person name="Edwards K."/>
            <person name="Eickbush T."/>
            <person name="Evans J.D."/>
            <person name="Filipski A."/>
            <person name="Findeiss S."/>
            <person name="Freyhult E."/>
            <person name="Fulton L."/>
            <person name="Fulton R."/>
            <person name="Garcia A.C."/>
            <person name="Gardiner A."/>
            <person name="Garfield D.A."/>
            <person name="Garvin B.E."/>
            <person name="Gibson G."/>
            <person name="Gilbert D."/>
            <person name="Gnerre S."/>
            <person name="Godfrey J."/>
            <person name="Good R."/>
            <person name="Gotea V."/>
            <person name="Gravely B."/>
            <person name="Greenberg A.J."/>
            <person name="Griffiths-Jones S."/>
            <person name="Gross S."/>
            <person name="Guigo R."/>
            <person name="Gustafson E.A."/>
            <person name="Haerty W."/>
            <person name="Hahn M.W."/>
            <person name="Halligan D.L."/>
            <person name="Halpern A.L."/>
            <person name="Halter G.M."/>
            <person name="Han M.V."/>
            <person name="Heger A."/>
            <person name="Hillier L."/>
            <person name="Hinrichs A.S."/>
            <person name="Holmes I."/>
            <person name="Hoskins R.A."/>
            <person name="Hubisz M.J."/>
            <person name="Hultmark D."/>
            <person name="Huntley M.A."/>
            <person name="Jaffe D.B."/>
            <person name="Jagadeeshan S."/>
            <person name="Jeck W.R."/>
            <person name="Johnson J."/>
            <person name="Jones C.D."/>
            <person name="Jordan W.C."/>
            <person name="Karpen G.H."/>
            <person name="Kataoka E."/>
            <person name="Keightley P.D."/>
            <person name="Kheradpour P."/>
            <person name="Kirkness E.F."/>
            <person name="Koerich L.B."/>
            <person name="Kristiansen K."/>
            <person name="Kudrna D."/>
            <person name="Kulathinal R.J."/>
            <person name="Kumar S."/>
            <person name="Kwok R."/>
            <person name="Lander E."/>
            <person name="Langley C.H."/>
            <person name="Lapoint R."/>
            <person name="Lazzaro B.P."/>
            <person name="Lee S.J."/>
            <person name="Levesque L."/>
            <person name="Li R."/>
            <person name="Lin C.F."/>
            <person name="Lin M.F."/>
            <person name="Lindblad-Toh K."/>
            <person name="Llopart A."/>
            <person name="Long M."/>
            <person name="Low L."/>
            <person name="Lozovsky E."/>
            <person name="Lu J."/>
            <person name="Luo M."/>
            <person name="Machado C.A."/>
            <person name="Makalowski W."/>
            <person name="Marzo M."/>
            <person name="Matsuda M."/>
            <person name="Matzkin L."/>
            <person name="McAllister B."/>
            <person name="McBride C.S."/>
            <person name="McKernan B."/>
            <person name="McKernan K."/>
            <person name="Mendez-Lago M."/>
            <person name="Minx P."/>
            <person name="Mollenhauer M.U."/>
            <person name="Montooth K."/>
            <person name="Mount S.M."/>
            <person name="Mu X."/>
            <person name="Myers E."/>
            <person name="Negre B."/>
            <person name="Newfeld S."/>
            <person name="Nielsen R."/>
            <person name="Noor M.A."/>
            <person name="O'Grady P."/>
            <person name="Pachter L."/>
            <person name="Papaceit M."/>
            <person name="Parisi M.J."/>
            <person name="Parisi M."/>
            <person name="Parts L."/>
            <person name="Pedersen J.S."/>
            <person name="Pesole G."/>
            <person name="Phillippy A.M."/>
            <person name="Ponting C.P."/>
            <person name="Pop M."/>
            <person name="Porcelli D."/>
            <person name="Powell J.R."/>
            <person name="Prohaska S."/>
            <person name="Pruitt K."/>
            <person name="Puig M."/>
            <person name="Quesneville H."/>
            <person name="Ram K.R."/>
            <person name="Rand D."/>
            <person name="Rasmussen M.D."/>
            <person name="Reed L.K."/>
            <person name="Reenan R."/>
            <person name="Reily A."/>
            <person name="Remington K.A."/>
            <person name="Rieger T.T."/>
            <person name="Ritchie M.G."/>
            <person name="Robin C."/>
            <person name="Rogers Y.H."/>
            <person name="Rohde C."/>
            <person name="Rozas J."/>
            <person name="Rubenfield M.J."/>
            <person name="Ruiz A."/>
            <person name="Russo S."/>
            <person name="Salzberg S.L."/>
            <person name="Sanchez-Gracia A."/>
            <person name="Saranga D.J."/>
            <person name="Sato H."/>
            <person name="Schaeffer S.W."/>
            <person name="Schatz M.C."/>
            <person name="Schlenke T."/>
            <person name="Schwartz R."/>
            <person name="Segarra C."/>
            <person name="Singh R.S."/>
            <person name="Sirot L."/>
            <person name="Sirota M."/>
            <person name="Sisneros N.B."/>
            <person name="Smith C.D."/>
            <person name="Smith T.F."/>
            <person name="Spieth J."/>
            <person name="Stage D.E."/>
            <person name="Stark A."/>
            <person name="Stephan W."/>
            <person name="Strausberg R.L."/>
            <person name="Strempel S."/>
            <person name="Sturgill D."/>
            <person name="Sutton G."/>
            <person name="Sutton G.G."/>
            <person name="Tao W."/>
            <person name="Teichmann S."/>
            <person name="Tobari Y.N."/>
            <person name="Tomimura Y."/>
            <person name="Tsolas J.M."/>
            <person name="Valente V.L."/>
            <person name="Venter E."/>
            <person name="Venter J.C."/>
            <person name="Vicario S."/>
            <person name="Vieira F.G."/>
            <person name="Vilella A.J."/>
            <person name="Villasante A."/>
            <person name="Walenz B."/>
            <person name="Wang J."/>
            <person name="Wasserman M."/>
            <person name="Watts T."/>
            <person name="Wilson D."/>
            <person name="Wilson R.K."/>
            <person name="Wing R.A."/>
            <person name="Wolfner M.F."/>
            <person name="Wong A."/>
            <person name="Wong G.K."/>
            <person name="Wu C.I."/>
            <person name="Wu G."/>
            <person name="Yamamoto D."/>
            <person name="Yang H.P."/>
            <person name="Yang S.P."/>
            <person name="Yorke J.A."/>
            <person name="Yoshida K."/>
            <person name="Zdobnov E."/>
            <person name="Zhang P."/>
            <person name="Zhang Y."/>
            <person name="Zimin A.V."/>
            <person name="Baldwin J."/>
            <person name="Abdouelleil A."/>
            <person name="Abdulkadir J."/>
            <person name="Abebe A."/>
            <person name="Abera B."/>
            <person name="Abreu J."/>
            <person name="Acer S.C."/>
            <person name="Aftuck L."/>
            <person name="Alexander A."/>
            <person name="An P."/>
            <person name="Anderson E."/>
            <person name="Anderson S."/>
            <person name="Arachi H."/>
            <person name="Azer M."/>
            <person name="Bachantsang P."/>
            <person name="Barry A."/>
            <person name="Bayul T."/>
            <person name="Berlin A."/>
            <person name="Bessette D."/>
            <person name="Bloom T."/>
            <person name="Blye J."/>
            <person name="Boguslavskiy L."/>
            <person name="Bonnet C."/>
            <person name="Boukhgalter B."/>
            <person name="Bourzgui I."/>
            <person name="Brown A."/>
            <person name="Cahill P."/>
            <person name="Channer S."/>
            <person name="Cheshatsang Y."/>
            <person name="Chuda L."/>
            <person name="Citroen M."/>
            <person name="Collymore A."/>
            <person name="Cooke P."/>
            <person name="Costello M."/>
            <person name="D'Aco K."/>
            <person name="Daza R."/>
            <person name="De Haan G."/>
            <person name="DeGray S."/>
            <person name="DeMaso C."/>
            <person name="Dhargay N."/>
            <person name="Dooley K."/>
            <person name="Dooley E."/>
            <person name="Doricent M."/>
            <person name="Dorje P."/>
            <person name="Dorjee K."/>
            <person name="Dupes A."/>
            <person name="Elong R."/>
            <person name="Falk J."/>
            <person name="Farina A."/>
            <person name="Faro S."/>
            <person name="Ferguson D."/>
            <person name="Fisher S."/>
            <person name="Foley C.D."/>
            <person name="Franke A."/>
            <person name="Friedrich D."/>
            <person name="Gadbois L."/>
            <person name="Gearin G."/>
            <person name="Gearin C.R."/>
            <person name="Giannoukos G."/>
            <person name="Goode T."/>
            <person name="Graham J."/>
            <person name="Grandbois E."/>
            <person name="Grewal S."/>
            <person name="Gyaltsen K."/>
            <person name="Hafez N."/>
            <person name="Hagos B."/>
            <person name="Hall J."/>
            <person name="Henson C."/>
            <person name="Hollinger A."/>
            <person name="Honan T."/>
            <person name="Huard M.D."/>
            <person name="Hughes L."/>
            <person name="Hurhula B."/>
            <person name="Husby M.E."/>
            <person name="Kamat A."/>
            <person name="Kanga B."/>
            <person name="Kashin S."/>
            <person name="Khazanovich D."/>
            <person name="Kisner P."/>
            <person name="Lance K."/>
            <person name="Lara M."/>
            <person name="Lee W."/>
            <person name="Lennon N."/>
            <person name="Letendre F."/>
            <person name="LeVine R."/>
            <person name="Lipovsky A."/>
            <person name="Liu X."/>
            <person name="Liu J."/>
            <person name="Liu S."/>
            <person name="Lokyitsang T."/>
            <person name="Lokyitsang Y."/>
            <person name="Lubonja R."/>
            <person name="Lui A."/>
            <person name="MacDonald P."/>
            <person name="Magnisalis V."/>
            <person name="Maru K."/>
            <person name="Matthews C."/>
            <person name="McCusker W."/>
            <person name="McDonough S."/>
            <person name="Mehta T."/>
            <person name="Meldrim J."/>
            <person name="Meneus L."/>
            <person name="Mihai O."/>
            <person name="Mihalev A."/>
            <person name="Mihova T."/>
            <person name="Mittelman R."/>
            <person name="Mlenga V."/>
            <person name="Montmayeur A."/>
            <person name="Mulrain L."/>
            <person name="Navidi A."/>
            <person name="Naylor J."/>
            <person name="Negash T."/>
            <person name="Nguyen T."/>
            <person name="Nguyen N."/>
            <person name="Nicol R."/>
            <person name="Norbu C."/>
            <person name="Norbu N."/>
            <person name="Novod N."/>
            <person name="O'Neill B."/>
            <person name="Osman S."/>
            <person name="Markiewicz E."/>
            <person name="Oyono O.L."/>
            <person name="Patti C."/>
            <person name="Phunkhang P."/>
            <person name="Pierre F."/>
            <person name="Priest M."/>
            <person name="Raghuraman S."/>
            <person name="Rege F."/>
            <person name="Reyes R."/>
            <person name="Rise C."/>
            <person name="Rogov P."/>
            <person name="Ross K."/>
            <person name="Ryan E."/>
            <person name="Settipalli S."/>
            <person name="Shea T."/>
            <person name="Sherpa N."/>
            <person name="Shi L."/>
            <person name="Shih D."/>
            <person name="Sparrow T."/>
            <person name="Spaulding J."/>
            <person name="Stalker J."/>
            <person name="Stange-Thomann N."/>
            <person name="Stavropoulos S."/>
            <person name="Stone C."/>
            <person name="Strader C."/>
            <person name="Tesfaye S."/>
            <person name="Thomson T."/>
            <person name="Thoulutsang Y."/>
            <person name="Thoulutsang D."/>
            <person name="Topham K."/>
            <person name="Topping I."/>
            <person name="Tsamla T."/>
            <person name="Vassiliev H."/>
            <person name="Vo A."/>
            <person name="Wangchuk T."/>
            <person name="Wangdi T."/>
            <person name="Weiand M."/>
            <person name="Wilkinson J."/>
            <person name="Wilson A."/>
            <person name="Yadav S."/>
            <person name="Young G."/>
            <person name="Yu Q."/>
            <person name="Zembek L."/>
            <person name="Zhong D."/>
            <person name="Zimmer A."/>
            <person name="Zwirko Z."/>
            <person name="Jaffe D.B."/>
            <person name="Alvarez P."/>
            <person name="Brockman W."/>
            <person name="Butler J."/>
            <person name="Chin C."/>
            <person name="Gnerre S."/>
            <person name="Grabherr M."/>
            <person name="Kleber M."/>
            <person name="Mauceli E."/>
            <person name="MacCallum I."/>
        </authorList>
    </citation>
    <scope>NUCLEOTIDE SEQUENCE [LARGE SCALE GENOMIC DNA]</scope>
    <source>
        <strain evidence="3">Tucson 15010-1051.87</strain>
    </source>
</reference>
<dbReference type="InParanoid" id="B4LRZ1"/>
<organism evidence="2 3">
    <name type="scientific">Drosophila virilis</name>
    <name type="common">Fruit fly</name>
    <dbReference type="NCBI Taxonomy" id="7244"/>
    <lineage>
        <taxon>Eukaryota</taxon>
        <taxon>Metazoa</taxon>
        <taxon>Ecdysozoa</taxon>
        <taxon>Arthropoda</taxon>
        <taxon>Hexapoda</taxon>
        <taxon>Insecta</taxon>
        <taxon>Pterygota</taxon>
        <taxon>Neoptera</taxon>
        <taxon>Endopterygota</taxon>
        <taxon>Diptera</taxon>
        <taxon>Brachycera</taxon>
        <taxon>Muscomorpha</taxon>
        <taxon>Ephydroidea</taxon>
        <taxon>Drosophilidae</taxon>
        <taxon>Drosophila</taxon>
    </lineage>
</organism>
<feature type="chain" id="PRO_5002813900" description="Protein TsetseEP domain-containing protein" evidence="1">
    <location>
        <begin position="23"/>
        <end position="184"/>
    </location>
</feature>
<dbReference type="HOGENOM" id="CLU_1344518_0_0_1"/>
<evidence type="ECO:0000256" key="1">
    <source>
        <dbReference type="SAM" id="SignalP"/>
    </source>
</evidence>
<dbReference type="KEGG" id="dvi:6628578"/>
<keyword evidence="1" id="KW-0732">Signal</keyword>
<dbReference type="Proteomes" id="UP000008792">
    <property type="component" value="Unassembled WGS sequence"/>
</dbReference>
<proteinExistence type="predicted"/>
<evidence type="ECO:0000313" key="3">
    <source>
        <dbReference type="Proteomes" id="UP000008792"/>
    </source>
</evidence>
<gene>
    <name evidence="2" type="primary">Dvir\GJ11817</name>
    <name evidence="2" type="ORF">Dvir_GJ11817</name>
</gene>
<sequence>MRTITLCLLLLVSGSCLLGSSASDADSFDFEEVEAYGFIKSMEKALKKALTTVRGVNCTIKEVIEVMLATTNYVDAIDACGTAIPKDIAKIVKNCKSIIALCEDIIHLNSTICADEEDGKMTTSKCFLGLFEAIMKLTYKINTTLKLIAKLPADTESCFLDATKEVEQSYNDFLPNIDKCIEQM</sequence>
<feature type="signal peptide" evidence="1">
    <location>
        <begin position="1"/>
        <end position="22"/>
    </location>
</feature>
<dbReference type="EMBL" id="CH940649">
    <property type="protein sequence ID" value="EDW63667.1"/>
    <property type="molecule type" value="Genomic_DNA"/>
</dbReference>
<keyword evidence="3" id="KW-1185">Reference proteome</keyword>
<name>B4LRZ1_DROVI</name>
<dbReference type="eggNOG" id="ENOG502T8Z9">
    <property type="taxonomic scope" value="Eukaryota"/>
</dbReference>
<protein>
    <recommendedName>
        <fullName evidence="4">Protein TsetseEP domain-containing protein</fullName>
    </recommendedName>
</protein>
<evidence type="ECO:0008006" key="4">
    <source>
        <dbReference type="Google" id="ProtNLM"/>
    </source>
</evidence>
<accession>B4LRZ1</accession>
<evidence type="ECO:0000313" key="2">
    <source>
        <dbReference type="EMBL" id="EDW63667.1"/>
    </source>
</evidence>
<dbReference type="PhylomeDB" id="B4LRZ1"/>